<evidence type="ECO:0000313" key="2">
    <source>
        <dbReference type="Proteomes" id="UP000008909"/>
    </source>
</evidence>
<proteinExistence type="predicted"/>
<gene>
    <name evidence="1" type="ORF">CLF_108644</name>
</gene>
<accession>G7YIB7</accession>
<evidence type="ECO:0000313" key="1">
    <source>
        <dbReference type="EMBL" id="GAA52700.1"/>
    </source>
</evidence>
<dbReference type="Proteomes" id="UP000008909">
    <property type="component" value="Unassembled WGS sequence"/>
</dbReference>
<reference evidence="1" key="1">
    <citation type="journal article" date="2011" name="Genome Biol.">
        <title>The draft genome of the carcinogenic human liver fluke Clonorchis sinensis.</title>
        <authorList>
            <person name="Wang X."/>
            <person name="Chen W."/>
            <person name="Huang Y."/>
            <person name="Sun J."/>
            <person name="Men J."/>
            <person name="Liu H."/>
            <person name="Luo F."/>
            <person name="Guo L."/>
            <person name="Lv X."/>
            <person name="Deng C."/>
            <person name="Zhou C."/>
            <person name="Fan Y."/>
            <person name="Li X."/>
            <person name="Huang L."/>
            <person name="Hu Y."/>
            <person name="Liang C."/>
            <person name="Hu X."/>
            <person name="Xu J."/>
            <person name="Yu X."/>
        </authorList>
    </citation>
    <scope>NUCLEOTIDE SEQUENCE [LARGE SCALE GENOMIC DNA]</scope>
    <source>
        <strain evidence="1">Henan</strain>
    </source>
</reference>
<protein>
    <submittedName>
        <fullName evidence="1">Uncharacterized protein</fullName>
    </submittedName>
</protein>
<organism evidence="1 2">
    <name type="scientific">Clonorchis sinensis</name>
    <name type="common">Chinese liver fluke</name>
    <dbReference type="NCBI Taxonomy" id="79923"/>
    <lineage>
        <taxon>Eukaryota</taxon>
        <taxon>Metazoa</taxon>
        <taxon>Spiralia</taxon>
        <taxon>Lophotrochozoa</taxon>
        <taxon>Platyhelminthes</taxon>
        <taxon>Trematoda</taxon>
        <taxon>Digenea</taxon>
        <taxon>Opisthorchiida</taxon>
        <taxon>Opisthorchiata</taxon>
        <taxon>Opisthorchiidae</taxon>
        <taxon>Clonorchis</taxon>
    </lineage>
</organism>
<dbReference type="AlphaFoldDB" id="G7YIB7"/>
<keyword evidence="2" id="KW-1185">Reference proteome</keyword>
<sequence length="347" mass="39825">MDKVQVQKTTYRRLERKPTTHQPVDQQLEVAYPALTDKRETRTAPLAIEKLVDPEIERNYENKLLKRLLDVIPVSPHQSTALGSINDGINDAYPKAVRDLNSGHLICEVSVLPLLHQQWSDDVICWLADSRRIAENHKTSPRVRDTWQDKQPLAHDGYIEEHSQHVEVSAHKDKTKVHTQLRKIKRGITALKTNNDPTCTLKEAADEAAIRQRWRQFHLPHLEAPDAATICNNELGSSYQCANDTRLPEVIKVYGVYKIAEDDYPVVVVSCFELVLLRSVRSVCCLCWDDWRPHTELSIRHQAELQRPKLVIVSSVRGIVVIFLDQPKTLIRAIWIETDNKNTIDID</sequence>
<dbReference type="EMBL" id="DF143338">
    <property type="protein sequence ID" value="GAA52700.1"/>
    <property type="molecule type" value="Genomic_DNA"/>
</dbReference>
<name>G7YIB7_CLOSI</name>
<reference key="2">
    <citation type="submission" date="2011-10" db="EMBL/GenBank/DDBJ databases">
        <title>The genome and transcriptome sequence of Clonorchis sinensis provide insights into the carcinogenic liver fluke.</title>
        <authorList>
            <person name="Wang X."/>
            <person name="Huang Y."/>
            <person name="Chen W."/>
            <person name="Liu H."/>
            <person name="Guo L."/>
            <person name="Chen Y."/>
            <person name="Luo F."/>
            <person name="Zhou W."/>
            <person name="Sun J."/>
            <person name="Mao Q."/>
            <person name="Liang P."/>
            <person name="Zhou C."/>
            <person name="Tian Y."/>
            <person name="Men J."/>
            <person name="Lv X."/>
            <person name="Huang L."/>
            <person name="Zhou J."/>
            <person name="Hu Y."/>
            <person name="Li R."/>
            <person name="Zhang F."/>
            <person name="Lei H."/>
            <person name="Li X."/>
            <person name="Hu X."/>
            <person name="Liang C."/>
            <person name="Xu J."/>
            <person name="Wu Z."/>
            <person name="Yu X."/>
        </authorList>
    </citation>
    <scope>NUCLEOTIDE SEQUENCE</scope>
    <source>
        <strain>Henan</strain>
    </source>
</reference>